<feature type="region of interest" description="Disordered" evidence="1">
    <location>
        <begin position="109"/>
        <end position="133"/>
    </location>
</feature>
<dbReference type="Proteomes" id="UP001497457">
    <property type="component" value="Chromosome 24b"/>
</dbReference>
<dbReference type="InterPro" id="IPR004264">
    <property type="entry name" value="Transposase_23"/>
</dbReference>
<keyword evidence="4" id="KW-1185">Reference proteome</keyword>
<feature type="compositionally biased region" description="Polar residues" evidence="1">
    <location>
        <begin position="119"/>
        <end position="129"/>
    </location>
</feature>
<evidence type="ECO:0000259" key="2">
    <source>
        <dbReference type="Pfam" id="PF03017"/>
    </source>
</evidence>
<protein>
    <recommendedName>
        <fullName evidence="2">Transposase Tnp1/En/Spm-like domain-containing protein</fullName>
    </recommendedName>
</protein>
<evidence type="ECO:0000256" key="1">
    <source>
        <dbReference type="SAM" id="MobiDB-lite"/>
    </source>
</evidence>
<organism evidence="3 4">
    <name type="scientific">Urochloa decumbens</name>
    <dbReference type="NCBI Taxonomy" id="240449"/>
    <lineage>
        <taxon>Eukaryota</taxon>
        <taxon>Viridiplantae</taxon>
        <taxon>Streptophyta</taxon>
        <taxon>Embryophyta</taxon>
        <taxon>Tracheophyta</taxon>
        <taxon>Spermatophyta</taxon>
        <taxon>Magnoliopsida</taxon>
        <taxon>Liliopsida</taxon>
        <taxon>Poales</taxon>
        <taxon>Poaceae</taxon>
        <taxon>PACMAD clade</taxon>
        <taxon>Panicoideae</taxon>
        <taxon>Panicodae</taxon>
        <taxon>Paniceae</taxon>
        <taxon>Melinidinae</taxon>
        <taxon>Urochloa</taxon>
    </lineage>
</organism>
<accession>A0ABC9B8H7</accession>
<evidence type="ECO:0000313" key="3">
    <source>
        <dbReference type="EMBL" id="CAL4993808.1"/>
    </source>
</evidence>
<gene>
    <name evidence="3" type="ORF">URODEC1_LOCUS61667</name>
</gene>
<reference evidence="4" key="1">
    <citation type="submission" date="2024-06" db="EMBL/GenBank/DDBJ databases">
        <authorList>
            <person name="Ryan C."/>
        </authorList>
    </citation>
    <scope>NUCLEOTIDE SEQUENCE [LARGE SCALE GENOMIC DNA]</scope>
</reference>
<proteinExistence type="predicted"/>
<dbReference type="AlphaFoldDB" id="A0ABC9B8H7"/>
<name>A0ABC9B8H7_9POAL</name>
<dbReference type="EMBL" id="OZ075134">
    <property type="protein sequence ID" value="CAL4993808.1"/>
    <property type="molecule type" value="Genomic_DNA"/>
</dbReference>
<dbReference type="Pfam" id="PF03017">
    <property type="entry name" value="Transposase_23"/>
    <property type="match status" value="1"/>
</dbReference>
<evidence type="ECO:0000313" key="4">
    <source>
        <dbReference type="Proteomes" id="UP001497457"/>
    </source>
</evidence>
<reference evidence="3 4" key="2">
    <citation type="submission" date="2024-10" db="EMBL/GenBank/DDBJ databases">
        <authorList>
            <person name="Ryan C."/>
        </authorList>
    </citation>
    <scope>NUCLEOTIDE SEQUENCE [LARGE SCALE GENOMIC DNA]</scope>
</reference>
<feature type="domain" description="Transposase Tnp1/En/Spm-like" evidence="2">
    <location>
        <begin position="197"/>
        <end position="254"/>
    </location>
</feature>
<sequence length="273" mass="30792">MLEEIRQLKEHARQQDKVIDELKNRQIHEENVEPAMANVISNDQGNFQKHVVHSKRKRVQCTVPNCGDHVCKEREELNKQTCESECSDVDLVLSNEKCSEDPCQDNPNYKELPHEAAEPSSSECSTNQSRQKEFVVHKRNSSDGRIIQKRKMMKNQETTAMTQQNVTRDNAASHKSSRYMQPPIKVGSTVLLKASNYRNKSIVAYATLLSSSPKANVGGVEIGKQFYKVRINHPTVQDEPLVRPIADCKTIGDAHAKGLSIAWPTICVEMING</sequence>